<protein>
    <recommendedName>
        <fullName evidence="3">Aminopeptidase N</fullName>
    </recommendedName>
</protein>
<gene>
    <name evidence="1" type="ORF">HORIV_25580</name>
</gene>
<dbReference type="Gene3D" id="2.60.40.1730">
    <property type="entry name" value="tricorn interacting facor f3 domain"/>
    <property type="match status" value="1"/>
</dbReference>
<dbReference type="Proteomes" id="UP000289555">
    <property type="component" value="Chromosome"/>
</dbReference>
<keyword evidence="2" id="KW-1185">Reference proteome</keyword>
<name>A0ABM7GHN3_9GAMM</name>
<evidence type="ECO:0000313" key="1">
    <source>
        <dbReference type="EMBL" id="BBI50137.1"/>
    </source>
</evidence>
<evidence type="ECO:0000313" key="2">
    <source>
        <dbReference type="Proteomes" id="UP000289555"/>
    </source>
</evidence>
<evidence type="ECO:0008006" key="3">
    <source>
        <dbReference type="Google" id="ProtNLM"/>
    </source>
</evidence>
<reference evidence="2" key="1">
    <citation type="journal article" date="2019" name="Microbiol. Resour. Announc.">
        <title>Complete Genome Sequence of Halomonas olivaria, a Moderately Halophilic Bacterium Isolated from Olive Processing Effluents, Obtained by Nanopore Sequencing.</title>
        <authorList>
            <person name="Nagata S."/>
            <person name="Ii K.M."/>
            <person name="Tsukimi T."/>
            <person name="Miura M.C."/>
            <person name="Galipon J."/>
            <person name="Arakawa K."/>
        </authorList>
    </citation>
    <scope>NUCLEOTIDE SEQUENCE [LARGE SCALE GENOMIC DNA]</scope>
    <source>
        <strain evidence="2">TYRC17</strain>
    </source>
</reference>
<sequence length="78" mass="9058">MSDPQPVYLSDYQPPAYRVTHTELTFDLDPAATRVKARLLMERHSEAAPDAPLVLNGEHLKLISWRSMQRRWMPLPMN</sequence>
<dbReference type="EMBL" id="AP019416">
    <property type="protein sequence ID" value="BBI50137.1"/>
    <property type="molecule type" value="Genomic_DNA"/>
</dbReference>
<dbReference type="SUPFAM" id="SSF63737">
    <property type="entry name" value="Leukotriene A4 hydrolase N-terminal domain"/>
    <property type="match status" value="1"/>
</dbReference>
<proteinExistence type="predicted"/>
<organism evidence="1 2">
    <name type="scientific">Vreelandella olivaria</name>
    <dbReference type="NCBI Taxonomy" id="390919"/>
    <lineage>
        <taxon>Bacteria</taxon>
        <taxon>Pseudomonadati</taxon>
        <taxon>Pseudomonadota</taxon>
        <taxon>Gammaproteobacteria</taxon>
        <taxon>Oceanospirillales</taxon>
        <taxon>Halomonadaceae</taxon>
        <taxon>Vreelandella</taxon>
    </lineage>
</organism>
<dbReference type="InterPro" id="IPR042097">
    <property type="entry name" value="Aminopeptidase_N-like_N_sf"/>
</dbReference>
<accession>A0ABM7GHN3</accession>